<reference evidence="4" key="1">
    <citation type="submission" date="2021-02" db="EMBL/GenBank/DDBJ databases">
        <title>Genome-Resolved Metagenomics of a Microbial Community Performing Photosynthetic Biological Nutrient Removal.</title>
        <authorList>
            <person name="Mcdaniel E.A."/>
        </authorList>
    </citation>
    <scope>NUCLEOTIDE SEQUENCE</scope>
    <source>
        <strain evidence="4">UWPOB_OBS1</strain>
    </source>
</reference>
<feature type="transmembrane region" description="Helical" evidence="3">
    <location>
        <begin position="376"/>
        <end position="396"/>
    </location>
</feature>
<evidence type="ECO:0000256" key="1">
    <source>
        <dbReference type="ARBA" id="ARBA00022737"/>
    </source>
</evidence>
<dbReference type="PANTHER" id="PTHR44227">
    <property type="match status" value="1"/>
</dbReference>
<dbReference type="AlphaFoldDB" id="A0A8J7PBQ0"/>
<feature type="transmembrane region" description="Helical" evidence="3">
    <location>
        <begin position="97"/>
        <end position="115"/>
    </location>
</feature>
<feature type="transmembrane region" description="Helical" evidence="3">
    <location>
        <begin position="168"/>
        <end position="184"/>
    </location>
</feature>
<feature type="transmembrane region" description="Helical" evidence="3">
    <location>
        <begin position="139"/>
        <end position="156"/>
    </location>
</feature>
<feature type="transmembrane region" description="Helical" evidence="3">
    <location>
        <begin position="196"/>
        <end position="228"/>
    </location>
</feature>
<name>A0A8J7PBQ0_9BACT</name>
<feature type="transmembrane region" description="Helical" evidence="3">
    <location>
        <begin position="345"/>
        <end position="364"/>
    </location>
</feature>
<evidence type="ECO:0008006" key="6">
    <source>
        <dbReference type="Google" id="ProtNLM"/>
    </source>
</evidence>
<keyword evidence="3" id="KW-0472">Membrane</keyword>
<keyword evidence="3" id="KW-1133">Transmembrane helix</keyword>
<evidence type="ECO:0000256" key="2">
    <source>
        <dbReference type="ARBA" id="ARBA00022803"/>
    </source>
</evidence>
<keyword evidence="2" id="KW-0802">TPR repeat</keyword>
<feature type="transmembrane region" description="Helical" evidence="3">
    <location>
        <begin position="69"/>
        <end position="85"/>
    </location>
</feature>
<dbReference type="EMBL" id="JAFLCK010000001">
    <property type="protein sequence ID" value="MBN8658958.1"/>
    <property type="molecule type" value="Genomic_DNA"/>
</dbReference>
<gene>
    <name evidence="4" type="ORF">J0M35_01240</name>
</gene>
<accession>A0A8J7PBQ0</accession>
<evidence type="ECO:0000313" key="5">
    <source>
        <dbReference type="Proteomes" id="UP000664277"/>
    </source>
</evidence>
<comment type="caution">
    <text evidence="4">The sequence shown here is derived from an EMBL/GenBank/DDBJ whole genome shotgun (WGS) entry which is preliminary data.</text>
</comment>
<sequence>MSSQNKSLTAVLLIASLVITALAYQSVIFDFFAGDDFVHLIWLKDAVVNHELIWRNFHSSWLDGTTTKFYRPLISVFMVADYVLFNRNGTGFHITNLLFHLTSTLAIFFITRHLGKNFLRLRRSPDGAPPEGPSPDASLHYAWPFFASLFFGLYPLHPEAVSWITGRVDAVVTAFITLSFWLYLEARSRGNNTKLLLLLSIVSLALGLLSKEMAITLPAVFVLFELVFPQRSSARGVEAKAMLRRALDAVLASVPFFILIAVYFCVRFLALGTMVGGYDDSLFFISDPKAFVYTWLAGLRMFFEPFNRELVSVRSIWAKGWDACLILSILFSFANLVKLPALMRLYFFLSGWLVLSLLPVYKVFAISDDLQGSRLAYLATVPLCLLLSLAVVTVRGKKAEPLTTGLKLTHSGIFAILAFAILGMNNFAWVNAGNTANAIRDSLAKLYSELPGDPQILFVGLPDQEHGAYICRNALPGMTRAPQLSRDVLNAIMVDRFEPIFPFGYIKESLYKDRDKVKIFRFDREAKALMPVSLDQSNYDSKTESTYAGEELKKILSPAENHGEVKYDMNSLSVEGGKGRWGRPELKLAIADRPCFALEFVAVTMKVSDVGRLHDGVDLLYSNDLVPEFALKSRTHAYLKDGQDWQNLRVVLPLRSLPEWSLGGKCHGFILKLPHEMKAQIEKIEILKADSVCPSISFEGGGYLGNKGYLHVTKEKPGILQYDLKLPEAAGGAIEITRANLLFEDQNGTEPSKVTGQTIDLPSGEKTGKVVLDISRFPSLGIYELRLYAKDKQGRRLSHNSDHIVIARDN</sequence>
<organism evidence="4 5">
    <name type="scientific">Candidatus Obscuribacter phosphatis</name>
    <dbReference type="NCBI Taxonomy" id="1906157"/>
    <lineage>
        <taxon>Bacteria</taxon>
        <taxon>Bacillati</taxon>
        <taxon>Candidatus Melainabacteria</taxon>
        <taxon>Candidatus Obscuribacterales</taxon>
        <taxon>Candidatus Obscuribacteraceae</taxon>
        <taxon>Candidatus Obscuribacter</taxon>
    </lineage>
</organism>
<protein>
    <recommendedName>
        <fullName evidence="6">Glycosyltransferase RgtA/B/C/D-like domain-containing protein</fullName>
    </recommendedName>
</protein>
<feature type="transmembrane region" description="Helical" evidence="3">
    <location>
        <begin position="408"/>
        <end position="430"/>
    </location>
</feature>
<dbReference type="InterPro" id="IPR052346">
    <property type="entry name" value="O-mannosyl-transferase_TMTC"/>
</dbReference>
<dbReference type="Proteomes" id="UP000664277">
    <property type="component" value="Unassembled WGS sequence"/>
</dbReference>
<evidence type="ECO:0000256" key="3">
    <source>
        <dbReference type="SAM" id="Phobius"/>
    </source>
</evidence>
<proteinExistence type="predicted"/>
<dbReference type="PANTHER" id="PTHR44227:SF3">
    <property type="entry name" value="PROTEIN O-MANNOSYL-TRANSFERASE TMTC4"/>
    <property type="match status" value="1"/>
</dbReference>
<keyword evidence="3" id="KW-0812">Transmembrane</keyword>
<feature type="transmembrane region" description="Helical" evidence="3">
    <location>
        <begin position="249"/>
        <end position="270"/>
    </location>
</feature>
<feature type="transmembrane region" description="Helical" evidence="3">
    <location>
        <begin position="315"/>
        <end position="333"/>
    </location>
</feature>
<keyword evidence="1" id="KW-0677">Repeat</keyword>
<evidence type="ECO:0000313" key="4">
    <source>
        <dbReference type="EMBL" id="MBN8658958.1"/>
    </source>
</evidence>